<dbReference type="PANTHER" id="PTHR43095">
    <property type="entry name" value="SUGAR KINASE"/>
    <property type="match status" value="1"/>
</dbReference>
<name>A0A1M5X8V8_9GAMM</name>
<dbReference type="PIRSF" id="PIRSF000538">
    <property type="entry name" value="GlpK"/>
    <property type="match status" value="1"/>
</dbReference>
<dbReference type="InterPro" id="IPR018484">
    <property type="entry name" value="FGGY_N"/>
</dbReference>
<dbReference type="GO" id="GO:0071518">
    <property type="term" value="F:autoinducer-2 kinase activity"/>
    <property type="evidence" value="ECO:0007669"/>
    <property type="project" value="InterPro"/>
</dbReference>
<dbReference type="InterPro" id="IPR018485">
    <property type="entry name" value="FGGY_C"/>
</dbReference>
<dbReference type="Proteomes" id="UP000184268">
    <property type="component" value="Unassembled WGS sequence"/>
</dbReference>
<dbReference type="EMBL" id="FQXG01000005">
    <property type="protein sequence ID" value="SHH95643.1"/>
    <property type="molecule type" value="Genomic_DNA"/>
</dbReference>
<dbReference type="GO" id="GO:0005975">
    <property type="term" value="P:carbohydrate metabolic process"/>
    <property type="evidence" value="ECO:0007669"/>
    <property type="project" value="InterPro"/>
</dbReference>
<keyword evidence="2" id="KW-0963">Cytoplasm</keyword>
<dbReference type="AlphaFoldDB" id="A0A1M5X8V8"/>
<sequence>MSQYLMTIDAGTGSVRAVVFDLQGRELGIGQQEWTHRSESGVPHSMSFDCAADWQLVAQCVRQAIAVAGIQPEQLAAITASSMREGIVLYDQQGKELWAVANVDARADTQVRELKEMFPGIEAQFYQRSGQTFALGALPRLLWVKENRPELYEKADKISMISDWVLARLSGEIATEPSNGGTTGIFDLARRQWCPEMAADVGLSHCLFPPVLEPGQVVGQVTPEAAAACGLAVGTPVVMGGGDVQLGAAGLGVVEVGQGAVLGGTFWQQVVNIPADTPPPADMGIRVNPHVIPGLSQAEGITFFSGLTMRWFRDTFCHEEVVAAEAAGRDPYDLLEEMASKVPVGSHGIMPIFSDAMHYDRWYHASPSFLNLSIEPGICTKGSMFRSLEENACIVSAVNLEAIAAFSGHDSDTLVFAGGASKGWLWPQILADVTGKRVRIPKVCEATALGGAMAAAVGLGHFSNIAEAAGQWVRWDRTLEPDAEAHRAYDEVKARWQELYPKQLALVDEGLTQSMWKAPGL</sequence>
<keyword evidence="4 7" id="KW-0418">Kinase</keyword>
<dbReference type="InterPro" id="IPR050406">
    <property type="entry name" value="FGGY_Carb_Kinase"/>
</dbReference>
<dbReference type="STRING" id="299255.SAMN02745129_3290"/>
<dbReference type="SUPFAM" id="SSF53067">
    <property type="entry name" value="Actin-like ATPase domain"/>
    <property type="match status" value="2"/>
</dbReference>
<dbReference type="NCBIfam" id="NF008187">
    <property type="entry name" value="PRK10939.1"/>
    <property type="match status" value="1"/>
</dbReference>
<dbReference type="InterPro" id="IPR000577">
    <property type="entry name" value="Carb_kinase_FGGY"/>
</dbReference>
<keyword evidence="8" id="KW-1185">Reference proteome</keyword>
<keyword evidence="3" id="KW-0808">Transferase</keyword>
<evidence type="ECO:0000313" key="8">
    <source>
        <dbReference type="Proteomes" id="UP000184268"/>
    </source>
</evidence>
<evidence type="ECO:0000259" key="6">
    <source>
        <dbReference type="Pfam" id="PF02782"/>
    </source>
</evidence>
<accession>A0A1M5X8V8</accession>
<feature type="domain" description="Carbohydrate kinase FGGY C-terminal" evidence="6">
    <location>
        <begin position="292"/>
        <end position="458"/>
    </location>
</feature>
<dbReference type="InterPro" id="IPR043129">
    <property type="entry name" value="ATPase_NBD"/>
</dbReference>
<dbReference type="Gene3D" id="3.30.420.40">
    <property type="match status" value="2"/>
</dbReference>
<dbReference type="GO" id="GO:0009372">
    <property type="term" value="P:quorum sensing"/>
    <property type="evidence" value="ECO:0007669"/>
    <property type="project" value="InterPro"/>
</dbReference>
<dbReference type="RefSeq" id="WP_067664074.1">
    <property type="nucleotide sequence ID" value="NZ_FQXG01000005.1"/>
</dbReference>
<dbReference type="OrthoDB" id="9805576at2"/>
<gene>
    <name evidence="7" type="ORF">SAMN02745129_3290</name>
</gene>
<reference evidence="8" key="1">
    <citation type="submission" date="2016-11" db="EMBL/GenBank/DDBJ databases">
        <authorList>
            <person name="Varghese N."/>
            <person name="Submissions S."/>
        </authorList>
    </citation>
    <scope>NUCLEOTIDE SEQUENCE [LARGE SCALE GENOMIC DNA]</scope>
    <source>
        <strain evidence="8">DSM 16917</strain>
    </source>
</reference>
<dbReference type="Pfam" id="PF00370">
    <property type="entry name" value="FGGY_N"/>
    <property type="match status" value="1"/>
</dbReference>
<evidence type="ECO:0000256" key="4">
    <source>
        <dbReference type="ARBA" id="ARBA00022777"/>
    </source>
</evidence>
<evidence type="ECO:0000256" key="3">
    <source>
        <dbReference type="ARBA" id="ARBA00022679"/>
    </source>
</evidence>
<evidence type="ECO:0000259" key="5">
    <source>
        <dbReference type="Pfam" id="PF00370"/>
    </source>
</evidence>
<evidence type="ECO:0000256" key="1">
    <source>
        <dbReference type="ARBA" id="ARBA00009156"/>
    </source>
</evidence>
<proteinExistence type="inferred from homology"/>
<evidence type="ECO:0000256" key="2">
    <source>
        <dbReference type="ARBA" id="ARBA00022490"/>
    </source>
</evidence>
<organism evidence="7 8">
    <name type="scientific">Ferrimonas marina</name>
    <dbReference type="NCBI Taxonomy" id="299255"/>
    <lineage>
        <taxon>Bacteria</taxon>
        <taxon>Pseudomonadati</taxon>
        <taxon>Pseudomonadota</taxon>
        <taxon>Gammaproteobacteria</taxon>
        <taxon>Alteromonadales</taxon>
        <taxon>Ferrimonadaceae</taxon>
        <taxon>Ferrimonas</taxon>
    </lineage>
</organism>
<dbReference type="InterPro" id="IPR033676">
    <property type="entry name" value="AI-2_kinase"/>
</dbReference>
<protein>
    <submittedName>
        <fullName evidence="7">Autoinducer 2 (AI-2) kinase</fullName>
    </submittedName>
</protein>
<dbReference type="Pfam" id="PF02782">
    <property type="entry name" value="FGGY_C"/>
    <property type="match status" value="1"/>
</dbReference>
<dbReference type="CDD" id="cd07775">
    <property type="entry name" value="ASKHA_NBD_FGGY_AI-2K"/>
    <property type="match status" value="1"/>
</dbReference>
<comment type="similarity">
    <text evidence="1">Belongs to the FGGY kinase family.</text>
</comment>
<dbReference type="PANTHER" id="PTHR43095:SF1">
    <property type="entry name" value="AUTOINDUCER-2 KINASE"/>
    <property type="match status" value="1"/>
</dbReference>
<feature type="domain" description="Carbohydrate kinase FGGY N-terminal" evidence="5">
    <location>
        <begin position="4"/>
        <end position="250"/>
    </location>
</feature>
<evidence type="ECO:0000313" key="7">
    <source>
        <dbReference type="EMBL" id="SHH95643.1"/>
    </source>
</evidence>